<comment type="caution">
    <text evidence="2">The sequence shown here is derived from an EMBL/GenBank/DDBJ whole genome shotgun (WGS) entry which is preliminary data.</text>
</comment>
<dbReference type="GO" id="GO:0004622">
    <property type="term" value="F:phosphatidylcholine lysophospholipase activity"/>
    <property type="evidence" value="ECO:0007669"/>
    <property type="project" value="TreeGrafter"/>
</dbReference>
<dbReference type="EMBL" id="QIBW01000003">
    <property type="protein sequence ID" value="ROT91229.1"/>
    <property type="molecule type" value="Genomic_DNA"/>
</dbReference>
<sequence>MAGKRRFSILGDSISTFEGCNPTGFRVFYEGERCAATGVREARDTWWAQVVDALGGELLANGSFSGSMVEGAGFPAGDSAERVAALARDGQAPDAVLVFMGINDYGWGGADAQAAGRGNALPACLDVDALGEQREPGLAASDAVERFGAAYGSMLARLRTAYPQAEVWCCTLCPGRVVGRDGSTFAYRLRGVPFDAYNDAIRAAARAHGCRVADVRALGRDYEALDGTHPTARGMRQFAGLMLRAMEAADNAAGSALGGSSALGVVALPGVAALRAAAHDAPPSAERCSEPSCIGCPHAASTGGKWLLVCERGI</sequence>
<accession>A0A423UMP5</accession>
<proteinExistence type="predicted"/>
<feature type="domain" description="SGNH hydrolase-type esterase" evidence="1">
    <location>
        <begin position="10"/>
        <end position="236"/>
    </location>
</feature>
<dbReference type="InterPro" id="IPR013830">
    <property type="entry name" value="SGNH_hydro"/>
</dbReference>
<dbReference type="PANTHER" id="PTHR30383:SF5">
    <property type="entry name" value="SGNH HYDROLASE-TYPE ESTERASE DOMAIN-CONTAINING PROTEIN"/>
    <property type="match status" value="1"/>
</dbReference>
<dbReference type="InterPro" id="IPR051532">
    <property type="entry name" value="Ester_Hydrolysis_Enzymes"/>
</dbReference>
<organism evidence="2 3">
    <name type="scientific">Gordonibacter urolithinfaciens</name>
    <dbReference type="NCBI Taxonomy" id="1335613"/>
    <lineage>
        <taxon>Bacteria</taxon>
        <taxon>Bacillati</taxon>
        <taxon>Actinomycetota</taxon>
        <taxon>Coriobacteriia</taxon>
        <taxon>Eggerthellales</taxon>
        <taxon>Eggerthellaceae</taxon>
        <taxon>Gordonibacter</taxon>
    </lineage>
</organism>
<reference evidence="3" key="1">
    <citation type="submission" date="2018-05" db="EMBL/GenBank/DDBJ databases">
        <title>Genome Sequencing of selected type strains of the family Eggerthellaceae.</title>
        <authorList>
            <person name="Danylec N."/>
            <person name="Stoll D.A."/>
            <person name="Doetsch A."/>
            <person name="Huch M."/>
        </authorList>
    </citation>
    <scope>NUCLEOTIDE SEQUENCE [LARGE SCALE GENOMIC DNA]</scope>
    <source>
        <strain evidence="3">DSM 27213</strain>
    </source>
</reference>
<name>A0A423UMP5_9ACTN</name>
<dbReference type="Gene3D" id="3.40.50.1110">
    <property type="entry name" value="SGNH hydrolase"/>
    <property type="match status" value="1"/>
</dbReference>
<dbReference type="Pfam" id="PF13472">
    <property type="entry name" value="Lipase_GDSL_2"/>
    <property type="match status" value="1"/>
</dbReference>
<protein>
    <submittedName>
        <fullName evidence="2">GDSL family lipase</fullName>
    </submittedName>
</protein>
<dbReference type="Proteomes" id="UP000285258">
    <property type="component" value="Unassembled WGS sequence"/>
</dbReference>
<evidence type="ECO:0000259" key="1">
    <source>
        <dbReference type="Pfam" id="PF13472"/>
    </source>
</evidence>
<dbReference type="InterPro" id="IPR036514">
    <property type="entry name" value="SGNH_hydro_sf"/>
</dbReference>
<gene>
    <name evidence="2" type="ORF">DMP12_03745</name>
</gene>
<dbReference type="SUPFAM" id="SSF52266">
    <property type="entry name" value="SGNH hydrolase"/>
    <property type="match status" value="1"/>
</dbReference>
<dbReference type="CDD" id="cd00229">
    <property type="entry name" value="SGNH_hydrolase"/>
    <property type="match status" value="1"/>
</dbReference>
<evidence type="ECO:0000313" key="3">
    <source>
        <dbReference type="Proteomes" id="UP000285258"/>
    </source>
</evidence>
<dbReference type="PANTHER" id="PTHR30383">
    <property type="entry name" value="THIOESTERASE 1/PROTEASE 1/LYSOPHOSPHOLIPASE L1"/>
    <property type="match status" value="1"/>
</dbReference>
<evidence type="ECO:0000313" key="2">
    <source>
        <dbReference type="EMBL" id="ROT91229.1"/>
    </source>
</evidence>
<dbReference type="AlphaFoldDB" id="A0A423UMP5"/>